<feature type="transmembrane region" description="Helical" evidence="4">
    <location>
        <begin position="446"/>
        <end position="471"/>
    </location>
</feature>
<feature type="transmembrane region" description="Helical" evidence="4">
    <location>
        <begin position="323"/>
        <end position="345"/>
    </location>
</feature>
<keyword evidence="2 4" id="KW-0472">Membrane</keyword>
<evidence type="ECO:0000256" key="3">
    <source>
        <dbReference type="SAM" id="MobiDB-lite"/>
    </source>
</evidence>
<reference evidence="5 6" key="1">
    <citation type="submission" date="2021-01" db="EMBL/GenBank/DDBJ databases">
        <title>Genome Sequencing of Type Strains.</title>
        <authorList>
            <person name="Lemaire J.F."/>
            <person name="Inderbitzin P."/>
            <person name="Collins S.B."/>
            <person name="Wespe N."/>
            <person name="Knight-Connoni V."/>
        </authorList>
    </citation>
    <scope>NUCLEOTIDE SEQUENCE [LARGE SCALE GENOMIC DNA]</scope>
    <source>
        <strain evidence="5 6">DSM 23009</strain>
    </source>
</reference>
<feature type="compositionally biased region" description="Basic and acidic residues" evidence="3">
    <location>
        <begin position="9"/>
        <end position="23"/>
    </location>
</feature>
<proteinExistence type="inferred from homology"/>
<dbReference type="RefSeq" id="WP_205725896.1">
    <property type="nucleotide sequence ID" value="NZ_JAFHKR010000039.1"/>
</dbReference>
<evidence type="ECO:0000256" key="2">
    <source>
        <dbReference type="ARBA" id="ARBA00023136"/>
    </source>
</evidence>
<keyword evidence="6" id="KW-1185">Reference proteome</keyword>
<dbReference type="PIRSF" id="PIRSF005690">
    <property type="entry name" value="GerBA"/>
    <property type="match status" value="1"/>
</dbReference>
<name>A0ABS2ZQI6_9BACL</name>
<protein>
    <submittedName>
        <fullName evidence="5">Spore germination protein</fullName>
    </submittedName>
</protein>
<evidence type="ECO:0000313" key="6">
    <source>
        <dbReference type="Proteomes" id="UP001296923"/>
    </source>
</evidence>
<keyword evidence="4" id="KW-1133">Transmembrane helix</keyword>
<dbReference type="InterPro" id="IPR004995">
    <property type="entry name" value="Spore_Ger"/>
</dbReference>
<keyword evidence="4" id="KW-0812">Transmembrane</keyword>
<dbReference type="EMBL" id="JAFHKR010000039">
    <property type="protein sequence ID" value="MBN3554926.1"/>
    <property type="molecule type" value="Genomic_DNA"/>
</dbReference>
<evidence type="ECO:0000256" key="1">
    <source>
        <dbReference type="ARBA" id="ARBA00005278"/>
    </source>
</evidence>
<organism evidence="5 6">
    <name type="scientific">Fictibacillus nanhaiensis</name>
    <dbReference type="NCBI Taxonomy" id="742169"/>
    <lineage>
        <taxon>Bacteria</taxon>
        <taxon>Bacillati</taxon>
        <taxon>Bacillota</taxon>
        <taxon>Bacilli</taxon>
        <taxon>Bacillales</taxon>
        <taxon>Fictibacillaceae</taxon>
        <taxon>Fictibacillus</taxon>
    </lineage>
</organism>
<evidence type="ECO:0000256" key="4">
    <source>
        <dbReference type="SAM" id="Phobius"/>
    </source>
</evidence>
<feature type="compositionally biased region" description="Polar residues" evidence="3">
    <location>
        <begin position="24"/>
        <end position="48"/>
    </location>
</feature>
<comment type="caution">
    <text evidence="5">The sequence shown here is derived from an EMBL/GenBank/DDBJ whole genome shotgun (WGS) entry which is preliminary data.</text>
</comment>
<feature type="region of interest" description="Disordered" evidence="3">
    <location>
        <begin position="1"/>
        <end position="48"/>
    </location>
</feature>
<dbReference type="PANTHER" id="PTHR22550:SF5">
    <property type="entry name" value="LEUCINE ZIPPER PROTEIN 4"/>
    <property type="match status" value="1"/>
</dbReference>
<sequence>MTFFKKPRKLLEQKNTSNEDKIQESSPSSQTDSVNTSHSLQDANSKQNQSIDDLLKDIEKSFSSSEDLMTHWIEMPADKSRVALIFLNSIIDKQKLQDLILNPLFELDKDIDLHTFEKVINIDFKQQTDFSKIQELILQSYTLIFTKDTTCYYSVFTPVKTERDIKEPDNEAVIRGSHEGFIESMSTNIALIRKRLKSPKLVVKYLQVGKETHTNVAMLYMSDIANPDVLHEVERRIKAIEADSVMTPGNIEESIEDKTFSLFPQTLSTERPDRVAANLMEGRVALLYDSSPTVNLAPVNFFVFYQTPDDYNKRWMLGSFYRMIRLFSFYIAIGLPAFYIAIVSFHFEVIPSALILLMKSSLENIPYPPLFEALVMELTIELIREAAIRLPTRIGSTIAIVGGLVIGDAVVKAGLISNLMIIVVATTAIAAYTVPSNEMSLAVRLLRFPFMVAAATFGFLGIVFGLILMFFHLCRLYSFGTPYFAPLAPFKIGDLKDTIIRLPFFKMNSRPSDITPIKKDEDNHTRKWDKS</sequence>
<dbReference type="PANTHER" id="PTHR22550">
    <property type="entry name" value="SPORE GERMINATION PROTEIN"/>
    <property type="match status" value="1"/>
</dbReference>
<evidence type="ECO:0000313" key="5">
    <source>
        <dbReference type="EMBL" id="MBN3554926.1"/>
    </source>
</evidence>
<dbReference type="Pfam" id="PF03323">
    <property type="entry name" value="GerA"/>
    <property type="match status" value="1"/>
</dbReference>
<feature type="transmembrane region" description="Helical" evidence="4">
    <location>
        <begin position="413"/>
        <end position="434"/>
    </location>
</feature>
<gene>
    <name evidence="5" type="ORF">JYA63_11655</name>
</gene>
<dbReference type="InterPro" id="IPR050768">
    <property type="entry name" value="UPF0353/GerABKA_families"/>
</dbReference>
<comment type="similarity">
    <text evidence="1">Belongs to the GerABKA family.</text>
</comment>
<dbReference type="Proteomes" id="UP001296923">
    <property type="component" value="Unassembled WGS sequence"/>
</dbReference>
<accession>A0ABS2ZQI6</accession>